<dbReference type="SFLD" id="SFLDS00003">
    <property type="entry name" value="Haloacid_Dehalogenase"/>
    <property type="match status" value="1"/>
</dbReference>
<evidence type="ECO:0000256" key="1">
    <source>
        <dbReference type="ARBA" id="ARBA00006171"/>
    </source>
</evidence>
<keyword evidence="2" id="KW-0479">Metal-binding</keyword>
<dbReference type="Gene3D" id="1.10.150.240">
    <property type="entry name" value="Putative phosphatase, domain 2"/>
    <property type="match status" value="1"/>
</dbReference>
<dbReference type="PANTHER" id="PTHR18901:SF38">
    <property type="entry name" value="PSEUDOURIDINE-5'-PHOSPHATASE"/>
    <property type="match status" value="1"/>
</dbReference>
<comment type="caution">
    <text evidence="4">The sequence shown here is derived from an EMBL/GenBank/DDBJ whole genome shotgun (WGS) entry which is preliminary data.</text>
</comment>
<dbReference type="SUPFAM" id="SSF56784">
    <property type="entry name" value="HAD-like"/>
    <property type="match status" value="1"/>
</dbReference>
<evidence type="ECO:0000313" key="5">
    <source>
        <dbReference type="Proteomes" id="UP000623681"/>
    </source>
</evidence>
<dbReference type="GO" id="GO:0016791">
    <property type="term" value="F:phosphatase activity"/>
    <property type="evidence" value="ECO:0007669"/>
    <property type="project" value="TreeGrafter"/>
</dbReference>
<evidence type="ECO:0000256" key="3">
    <source>
        <dbReference type="ARBA" id="ARBA00022801"/>
    </source>
</evidence>
<dbReference type="CDD" id="cd07505">
    <property type="entry name" value="HAD_BPGM-like"/>
    <property type="match status" value="1"/>
</dbReference>
<keyword evidence="5" id="KW-1185">Reference proteome</keyword>
<sequence>MFKDVQAAIFDLDGTLIDSMWIWDELDKSYLENKGIVKPENLEDEINHLSFQQTAEYFRKTFNLSESVEEIMEEINSLAYENYKNNAPLKPGAIEFLSSLKEKGIKIAIATSNSSPLLDVALESNSISNYIDSITTTNEVDKPKSYPDIYLLAAKRLGVSPENCIVFEDILAAVEGAKSAGMKVVAVYDKYSEHQKPQLIQKADKYINSFNDMAI</sequence>
<proteinExistence type="inferred from homology"/>
<name>A0A937K4P6_9CLOT</name>
<organism evidence="4 5">
    <name type="scientific">Clostridium paridis</name>
    <dbReference type="NCBI Taxonomy" id="2803863"/>
    <lineage>
        <taxon>Bacteria</taxon>
        <taxon>Bacillati</taxon>
        <taxon>Bacillota</taxon>
        <taxon>Clostridia</taxon>
        <taxon>Eubacteriales</taxon>
        <taxon>Clostridiaceae</taxon>
        <taxon>Clostridium</taxon>
    </lineage>
</organism>
<evidence type="ECO:0000313" key="4">
    <source>
        <dbReference type="EMBL" id="MBL4931455.1"/>
    </source>
</evidence>
<comment type="similarity">
    <text evidence="1">Belongs to the HAD-like hydrolase superfamily. CbbY/CbbZ/Gph/YieH family.</text>
</comment>
<protein>
    <submittedName>
        <fullName evidence="4">HAD family phosphatase</fullName>
    </submittedName>
</protein>
<dbReference type="Gene3D" id="3.40.50.1000">
    <property type="entry name" value="HAD superfamily/HAD-like"/>
    <property type="match status" value="1"/>
</dbReference>
<accession>A0A937K4P6</accession>
<keyword evidence="3" id="KW-0378">Hydrolase</keyword>
<dbReference type="InterPro" id="IPR006439">
    <property type="entry name" value="HAD-SF_hydro_IA"/>
</dbReference>
<reference evidence="4" key="1">
    <citation type="submission" date="2021-01" db="EMBL/GenBank/DDBJ databases">
        <title>Genome public.</title>
        <authorList>
            <person name="Liu C."/>
            <person name="Sun Q."/>
        </authorList>
    </citation>
    <scope>NUCLEOTIDE SEQUENCE</scope>
    <source>
        <strain evidence="4">YIM B02565</strain>
    </source>
</reference>
<dbReference type="AlphaFoldDB" id="A0A937K4P6"/>
<dbReference type="InterPro" id="IPR023198">
    <property type="entry name" value="PGP-like_dom2"/>
</dbReference>
<dbReference type="Pfam" id="PF13419">
    <property type="entry name" value="HAD_2"/>
    <property type="match status" value="1"/>
</dbReference>
<dbReference type="SFLD" id="SFLDG01129">
    <property type="entry name" value="C1.5:_HAD__Beta-PGM__Phosphata"/>
    <property type="match status" value="1"/>
</dbReference>
<dbReference type="InterPro" id="IPR023214">
    <property type="entry name" value="HAD_sf"/>
</dbReference>
<evidence type="ECO:0000256" key="2">
    <source>
        <dbReference type="ARBA" id="ARBA00022723"/>
    </source>
</evidence>
<dbReference type="RefSeq" id="WP_202766841.1">
    <property type="nucleotide sequence ID" value="NZ_JAESWA010000020.1"/>
</dbReference>
<gene>
    <name evidence="4" type="ORF">JK634_06535</name>
</gene>
<dbReference type="InterPro" id="IPR036412">
    <property type="entry name" value="HAD-like_sf"/>
</dbReference>
<dbReference type="FunFam" id="3.40.50.1000:FF:000036">
    <property type="entry name" value="HAD family hydrolase"/>
    <property type="match status" value="1"/>
</dbReference>
<dbReference type="Proteomes" id="UP000623681">
    <property type="component" value="Unassembled WGS sequence"/>
</dbReference>
<dbReference type="InterPro" id="IPR041492">
    <property type="entry name" value="HAD_2"/>
</dbReference>
<dbReference type="PANTHER" id="PTHR18901">
    <property type="entry name" value="2-DEOXYGLUCOSE-6-PHOSPHATE PHOSPHATASE 2"/>
    <property type="match status" value="1"/>
</dbReference>
<dbReference type="EMBL" id="JAESWA010000020">
    <property type="protein sequence ID" value="MBL4931455.1"/>
    <property type="molecule type" value="Genomic_DNA"/>
</dbReference>
<dbReference type="NCBIfam" id="TIGR01509">
    <property type="entry name" value="HAD-SF-IA-v3"/>
    <property type="match status" value="1"/>
</dbReference>
<dbReference type="NCBIfam" id="TIGR01549">
    <property type="entry name" value="HAD-SF-IA-v1"/>
    <property type="match status" value="1"/>
</dbReference>
<dbReference type="PRINTS" id="PR00413">
    <property type="entry name" value="HADHALOGNASE"/>
</dbReference>
<dbReference type="SFLD" id="SFLDG01135">
    <property type="entry name" value="C1.5.6:_HAD__Beta-PGM__Phospha"/>
    <property type="match status" value="1"/>
</dbReference>
<dbReference type="GO" id="GO:0046872">
    <property type="term" value="F:metal ion binding"/>
    <property type="evidence" value="ECO:0007669"/>
    <property type="project" value="UniProtKB-KW"/>
</dbReference>